<reference evidence="1" key="1">
    <citation type="journal article" date="2015" name="Nature">
        <title>Complex archaea that bridge the gap between prokaryotes and eukaryotes.</title>
        <authorList>
            <person name="Spang A."/>
            <person name="Saw J.H."/>
            <person name="Jorgensen S.L."/>
            <person name="Zaremba-Niedzwiedzka K."/>
            <person name="Martijn J."/>
            <person name="Lind A.E."/>
            <person name="van Eijk R."/>
            <person name="Schleper C."/>
            <person name="Guy L."/>
            <person name="Ettema T.J."/>
        </authorList>
    </citation>
    <scope>NUCLEOTIDE SEQUENCE</scope>
</reference>
<evidence type="ECO:0000313" key="1">
    <source>
        <dbReference type="EMBL" id="KKK70584.1"/>
    </source>
</evidence>
<dbReference type="EMBL" id="LAZR01058124">
    <property type="protein sequence ID" value="KKK70584.1"/>
    <property type="molecule type" value="Genomic_DNA"/>
</dbReference>
<organism evidence="1">
    <name type="scientific">marine sediment metagenome</name>
    <dbReference type="NCBI Taxonomy" id="412755"/>
    <lineage>
        <taxon>unclassified sequences</taxon>
        <taxon>metagenomes</taxon>
        <taxon>ecological metagenomes</taxon>
    </lineage>
</organism>
<sequence length="33" mass="3767">MAIVSNESVDRTFYAAETRRRMAQVAIRLQAVL</sequence>
<protein>
    <submittedName>
        <fullName evidence="1">Uncharacterized protein</fullName>
    </submittedName>
</protein>
<accession>A0A0F8ZW08</accession>
<proteinExistence type="predicted"/>
<name>A0A0F8ZW08_9ZZZZ</name>
<dbReference type="AlphaFoldDB" id="A0A0F8ZW08"/>
<gene>
    <name evidence="1" type="ORF">LCGC14_2922510</name>
</gene>
<comment type="caution">
    <text evidence="1">The sequence shown here is derived from an EMBL/GenBank/DDBJ whole genome shotgun (WGS) entry which is preliminary data.</text>
</comment>
<feature type="non-terminal residue" evidence="1">
    <location>
        <position position="33"/>
    </location>
</feature>